<dbReference type="Proteomes" id="UP000682782">
    <property type="component" value="Chromosome"/>
</dbReference>
<reference evidence="1" key="1">
    <citation type="submission" date="2021-01" db="EMBL/GenBank/DDBJ databases">
        <title>Complete genome sequence of Clostridiales bacterium R-7.</title>
        <authorList>
            <person name="Mahoney-Kurpe S.C."/>
            <person name="Palevich N."/>
            <person name="Koike S."/>
            <person name="Moon C.D."/>
            <person name="Attwood G.T."/>
        </authorList>
    </citation>
    <scope>NUCLEOTIDE SEQUENCE</scope>
    <source>
        <strain evidence="1">R-7</strain>
    </source>
</reference>
<sequence>MILFKRKLIKKLQNAYGKIPETTYFDGDMNWIRSASDDRREEEPERFYVDDTTWNDLNMDTVYKRINACCSTAGEQHLYHMLRRPMNREEFEKQREMISMMEEEPEKRLTLQVLLSRLGVNRAIYLKNILKPKERSSFWLIIYILLFLFLPVSIVCFVLIGRPVVWMPLLAFVLNGTLHSVRQKSCETEMRTANYCISLALTLDRIRRMKDEKLDRYLEKAYGHLKPLNTLIRGGGIATDPVPGSMKEMVMTILLWDLIYFEIVKVKLAKYHDDFRVIHEAVGGLDAAISIASYRASTEGYCVPEIDYDAEKPFIHAEEIVHPLLKQAVPNELALDKSMLITGSNASGKSTYLRASILNALFAQTICTCTCKSYKGSPFRIYTSMALTDDVLSGDSYYIAEIKSLKRILDDRSEGEFVLCAIDEVLRGTNTIERIAASAEVLNALDQERVLCLIATHDLELCDMASEGYTRAHFEEKISDDDILFDYKLMPGPAVSRNAIHLLKLIGFDEGIVKAAHARADKYVETGRWE</sequence>
<dbReference type="EMBL" id="CP068393">
    <property type="protein sequence ID" value="QUC66080.1"/>
    <property type="molecule type" value="Genomic_DNA"/>
</dbReference>
<gene>
    <name evidence="1" type="ORF">JYE49_09380</name>
</gene>
<evidence type="ECO:0000313" key="2">
    <source>
        <dbReference type="Proteomes" id="UP000682782"/>
    </source>
</evidence>
<protein>
    <submittedName>
        <fullName evidence="1">Uncharacterized protein</fullName>
    </submittedName>
</protein>
<evidence type="ECO:0000313" key="1">
    <source>
        <dbReference type="EMBL" id="QUC66080.1"/>
    </source>
</evidence>
<proteinExistence type="predicted"/>
<keyword evidence="2" id="KW-1185">Reference proteome</keyword>
<name>A0AC61MUQ5_9FIRM</name>
<organism evidence="1 2">
    <name type="scientific">Aristaeella hokkaidonensis</name>
    <dbReference type="NCBI Taxonomy" id="3046382"/>
    <lineage>
        <taxon>Bacteria</taxon>
        <taxon>Bacillati</taxon>
        <taxon>Bacillota</taxon>
        <taxon>Clostridia</taxon>
        <taxon>Eubacteriales</taxon>
        <taxon>Aristaeellaceae</taxon>
        <taxon>Aristaeella</taxon>
    </lineage>
</organism>
<accession>A0AC61MUQ5</accession>